<feature type="region of interest" description="Disordered" evidence="1">
    <location>
        <begin position="141"/>
        <end position="175"/>
    </location>
</feature>
<dbReference type="EMBL" id="CP045429">
    <property type="protein sequence ID" value="QPB82810.1"/>
    <property type="molecule type" value="Genomic_DNA"/>
</dbReference>
<feature type="compositionally biased region" description="Polar residues" evidence="1">
    <location>
        <begin position="150"/>
        <end position="161"/>
    </location>
</feature>
<dbReference type="Pfam" id="PF07693">
    <property type="entry name" value="KAP_NTPase"/>
    <property type="match status" value="1"/>
</dbReference>
<dbReference type="RefSeq" id="WP_138539043.1">
    <property type="nucleotide sequence ID" value="NZ_CP045429.1"/>
</dbReference>
<sequence length="518" mass="58922">MAAWQDDKLNRKDEAKFLTDFLINRYATKKDSFVLNIDAEWGFGKTYFLTNWKKQLEAESRCRVVYVNAWESDFSKNPLISFIAAVEGQLSDLIRMPGGEISSSWRDTLYNVGAITCASVVKKLTGLTYDQLTEVIYEDPEKQDEEIDSKQNPHNTTNAENDGNDKKSNSELVSKTAESVTNKLAQNLIAEQKKVESCIKDFVRNIENLAKEASSSFDTQKKAIQEPKNEKKPRENKSENVPLFIFVDELDRCRPQYAIELLEVIKHLFSARGVYFVVTTASDQLSESIKAVYGSGFNAKRYLSRFFTQTYTFIEPNLSDFAYYLLTKEETPVNGTRTLYPKENDIGSVKTKAYLFAQTAKGLGAGLRDMEQAFSLIESVTLANRTRAAELTFVPLAFLALLKITKPDEYGELLSHFNANYHTESPSPKMERIKETLNNDNMMIPTWNGRGPEQNTFGEVMEILSASNKGRSHYITHRDNQRISDSYKHDLSNHLGLIDIHEYPKMIETAGRLLPISK</sequence>
<dbReference type="Proteomes" id="UP000305729">
    <property type="component" value="Chromosome 1"/>
</dbReference>
<dbReference type="SUPFAM" id="SSF52540">
    <property type="entry name" value="P-loop containing nucleoside triphosphate hydrolases"/>
    <property type="match status" value="1"/>
</dbReference>
<organism evidence="3 4">
    <name type="scientific">Pseudoalteromonas rubra</name>
    <dbReference type="NCBI Taxonomy" id="43658"/>
    <lineage>
        <taxon>Bacteria</taxon>
        <taxon>Pseudomonadati</taxon>
        <taxon>Pseudomonadota</taxon>
        <taxon>Gammaproteobacteria</taxon>
        <taxon>Alteromonadales</taxon>
        <taxon>Pseudoalteromonadaceae</taxon>
        <taxon>Pseudoalteromonas</taxon>
    </lineage>
</organism>
<evidence type="ECO:0000259" key="2">
    <source>
        <dbReference type="Pfam" id="PF07693"/>
    </source>
</evidence>
<feature type="region of interest" description="Disordered" evidence="1">
    <location>
        <begin position="217"/>
        <end position="236"/>
    </location>
</feature>
<feature type="compositionally biased region" description="Basic and acidic residues" evidence="1">
    <location>
        <begin position="219"/>
        <end position="236"/>
    </location>
</feature>
<name>A0A5S3UT79_9GAMM</name>
<feature type="domain" description="KAP NTPase" evidence="2">
    <location>
        <begin position="28"/>
        <end position="308"/>
    </location>
</feature>
<reference evidence="3 4" key="1">
    <citation type="submission" date="2019-10" db="EMBL/GenBank/DDBJ databases">
        <title>Pseudoalteromonas rubra S4059.</title>
        <authorList>
            <person name="Paulsen S."/>
            <person name="Wang X."/>
        </authorList>
    </citation>
    <scope>NUCLEOTIDE SEQUENCE [LARGE SCALE GENOMIC DNA]</scope>
    <source>
        <strain evidence="3 4">S4059</strain>
    </source>
</reference>
<dbReference type="Gene3D" id="3.40.50.300">
    <property type="entry name" value="P-loop containing nucleotide triphosphate hydrolases"/>
    <property type="match status" value="1"/>
</dbReference>
<dbReference type="AlphaFoldDB" id="A0A5S3UT79"/>
<evidence type="ECO:0000256" key="1">
    <source>
        <dbReference type="SAM" id="MobiDB-lite"/>
    </source>
</evidence>
<dbReference type="InterPro" id="IPR027417">
    <property type="entry name" value="P-loop_NTPase"/>
</dbReference>
<gene>
    <name evidence="3" type="ORF">CWC22_007285</name>
</gene>
<accession>A0A5S3UT79</accession>
<protein>
    <recommendedName>
        <fullName evidence="2">KAP NTPase domain-containing protein</fullName>
    </recommendedName>
</protein>
<dbReference type="InterPro" id="IPR011646">
    <property type="entry name" value="KAP_P-loop"/>
</dbReference>
<evidence type="ECO:0000313" key="4">
    <source>
        <dbReference type="Proteomes" id="UP000305729"/>
    </source>
</evidence>
<proteinExistence type="predicted"/>
<evidence type="ECO:0000313" key="3">
    <source>
        <dbReference type="EMBL" id="QPB82810.1"/>
    </source>
</evidence>